<dbReference type="Proteomes" id="UP000815677">
    <property type="component" value="Unassembled WGS sequence"/>
</dbReference>
<sequence length="210" mass="23432">MSRDLTALSVYPPNSEASPPFPLFHVLVAGSDRSGKTRLINHVLGPGLHNEANLEWDALPGLTSLRNPRFALHELAYVRIPEDGLETRGIAKLERLREANKMQQLSEQFHAIWFCVRVPFDNLHNALTSSELDFLRNSPTTGSKPPSFGFDKLVARLEEELSLPDNSSDDAAEQLTLQRAFVKFEESCLQDLLTVSPPIPYLRTSGSSHD</sequence>
<dbReference type="EMBL" id="DF843074">
    <property type="protein sequence ID" value="GAT47038.1"/>
    <property type="molecule type" value="Genomic_DNA"/>
</dbReference>
<reference evidence="1" key="1">
    <citation type="submission" date="2014-09" db="EMBL/GenBank/DDBJ databases">
        <title>Genome sequence of the luminous mushroom Mycena chlorophos for searching fungal bioluminescence genes.</title>
        <authorList>
            <person name="Tanaka Y."/>
            <person name="Kasuga D."/>
            <person name="Oba Y."/>
            <person name="Hase S."/>
            <person name="Sato K."/>
            <person name="Oba Y."/>
            <person name="Sakakibara Y."/>
        </authorList>
    </citation>
    <scope>NUCLEOTIDE SEQUENCE</scope>
</reference>
<evidence type="ECO:0008006" key="3">
    <source>
        <dbReference type="Google" id="ProtNLM"/>
    </source>
</evidence>
<keyword evidence="2" id="KW-1185">Reference proteome</keyword>
<gene>
    <name evidence="1" type="ORF">MCHLO_04526</name>
</gene>
<evidence type="ECO:0000313" key="1">
    <source>
        <dbReference type="EMBL" id="GAT47038.1"/>
    </source>
</evidence>
<protein>
    <recommendedName>
        <fullName evidence="3">G domain-containing protein</fullName>
    </recommendedName>
</protein>
<name>A0ABQ0L7G6_MYCCL</name>
<organism evidence="1 2">
    <name type="scientific">Mycena chlorophos</name>
    <name type="common">Agaric fungus</name>
    <name type="synonym">Agaricus chlorophos</name>
    <dbReference type="NCBI Taxonomy" id="658473"/>
    <lineage>
        <taxon>Eukaryota</taxon>
        <taxon>Fungi</taxon>
        <taxon>Dikarya</taxon>
        <taxon>Basidiomycota</taxon>
        <taxon>Agaricomycotina</taxon>
        <taxon>Agaricomycetes</taxon>
        <taxon>Agaricomycetidae</taxon>
        <taxon>Agaricales</taxon>
        <taxon>Marasmiineae</taxon>
        <taxon>Mycenaceae</taxon>
        <taxon>Mycena</taxon>
    </lineage>
</organism>
<evidence type="ECO:0000313" key="2">
    <source>
        <dbReference type="Proteomes" id="UP000815677"/>
    </source>
</evidence>
<proteinExistence type="predicted"/>
<accession>A0ABQ0L7G6</accession>